<accession>A0A4C1YJK1</accession>
<dbReference type="Proteomes" id="UP000299102">
    <property type="component" value="Unassembled WGS sequence"/>
</dbReference>
<dbReference type="AlphaFoldDB" id="A0A4C1YJK1"/>
<evidence type="ECO:0000313" key="2">
    <source>
        <dbReference type="Proteomes" id="UP000299102"/>
    </source>
</evidence>
<gene>
    <name evidence="1" type="ORF">EVAR_61992_1</name>
</gene>
<protein>
    <submittedName>
        <fullName evidence="1">Uncharacterized protein</fullName>
    </submittedName>
</protein>
<proteinExistence type="predicted"/>
<reference evidence="1 2" key="1">
    <citation type="journal article" date="2019" name="Commun. Biol.">
        <title>The bagworm genome reveals a unique fibroin gene that provides high tensile strength.</title>
        <authorList>
            <person name="Kono N."/>
            <person name="Nakamura H."/>
            <person name="Ohtoshi R."/>
            <person name="Tomita M."/>
            <person name="Numata K."/>
            <person name="Arakawa K."/>
        </authorList>
    </citation>
    <scope>NUCLEOTIDE SEQUENCE [LARGE SCALE GENOMIC DNA]</scope>
</reference>
<dbReference type="EMBL" id="BGZK01001210">
    <property type="protein sequence ID" value="GBP74505.1"/>
    <property type="molecule type" value="Genomic_DNA"/>
</dbReference>
<sequence>MSGPSPAPGPRLVSNVTAGAAGCRLPRPPLAVRCTDTDRTAAYLSWFIDEHQAFHSSFSSVSDAYLLEEERGRETLRVEWRDITLFTYVMISANLQPPQVALRNSVPKNFNKDFEVFSLAQGGSAAVNKPCRRCLDKVLNGLLNPLSEARSHLLIPNERRPALVPLHSLRRERCETKRDLNSAAGGPLS</sequence>
<evidence type="ECO:0000313" key="1">
    <source>
        <dbReference type="EMBL" id="GBP74505.1"/>
    </source>
</evidence>
<name>A0A4C1YJK1_EUMVA</name>
<comment type="caution">
    <text evidence="1">The sequence shown here is derived from an EMBL/GenBank/DDBJ whole genome shotgun (WGS) entry which is preliminary data.</text>
</comment>
<organism evidence="1 2">
    <name type="scientific">Eumeta variegata</name>
    <name type="common">Bagworm moth</name>
    <name type="synonym">Eumeta japonica</name>
    <dbReference type="NCBI Taxonomy" id="151549"/>
    <lineage>
        <taxon>Eukaryota</taxon>
        <taxon>Metazoa</taxon>
        <taxon>Ecdysozoa</taxon>
        <taxon>Arthropoda</taxon>
        <taxon>Hexapoda</taxon>
        <taxon>Insecta</taxon>
        <taxon>Pterygota</taxon>
        <taxon>Neoptera</taxon>
        <taxon>Endopterygota</taxon>
        <taxon>Lepidoptera</taxon>
        <taxon>Glossata</taxon>
        <taxon>Ditrysia</taxon>
        <taxon>Tineoidea</taxon>
        <taxon>Psychidae</taxon>
        <taxon>Oiketicinae</taxon>
        <taxon>Eumeta</taxon>
    </lineage>
</organism>
<keyword evidence="2" id="KW-1185">Reference proteome</keyword>